<keyword evidence="1" id="KW-0732">Signal</keyword>
<reference evidence="2" key="1">
    <citation type="journal article" date="2018" name="PLoS Negl. Trop. Dis.">
        <title>An insight into the salivary gland and fat body transcriptome of Panstrongylus lignarius (Hemiptera: Heteroptera), the main vector of Chagas disease in Peru.</title>
        <authorList>
            <person name="Nevoa J.C."/>
            <person name="Mendes M.T."/>
            <person name="da Silva M.V."/>
            <person name="Soares S.C."/>
            <person name="Oliveira C.J.F."/>
            <person name="Ribeiro J.M.C."/>
        </authorList>
    </citation>
    <scope>NUCLEOTIDE SEQUENCE</scope>
</reference>
<proteinExistence type="predicted"/>
<name>A0A224XVJ0_9HEMI</name>
<accession>A0A224XVJ0</accession>
<feature type="chain" id="PRO_5012104012" evidence="1">
    <location>
        <begin position="18"/>
        <end position="90"/>
    </location>
</feature>
<evidence type="ECO:0000256" key="1">
    <source>
        <dbReference type="SAM" id="SignalP"/>
    </source>
</evidence>
<dbReference type="AlphaFoldDB" id="A0A224XVJ0"/>
<protein>
    <submittedName>
        <fullName evidence="2">Putative secreted protein</fullName>
    </submittedName>
</protein>
<feature type="signal peptide" evidence="1">
    <location>
        <begin position="1"/>
        <end position="17"/>
    </location>
</feature>
<sequence>MTTASLTLLLPIWFNLACPLFSSEHGCPLSITDLFRSNTSFFLFITSGSVDWMNIIMNYRTKCRVHLDDSVQQKGRVVPSLNSRIFRATM</sequence>
<dbReference type="EMBL" id="GFTR01001242">
    <property type="protein sequence ID" value="JAW15184.1"/>
    <property type="molecule type" value="Transcribed_RNA"/>
</dbReference>
<evidence type="ECO:0000313" key="2">
    <source>
        <dbReference type="EMBL" id="JAW15184.1"/>
    </source>
</evidence>
<organism evidence="2">
    <name type="scientific">Panstrongylus lignarius</name>
    <dbReference type="NCBI Taxonomy" id="156445"/>
    <lineage>
        <taxon>Eukaryota</taxon>
        <taxon>Metazoa</taxon>
        <taxon>Ecdysozoa</taxon>
        <taxon>Arthropoda</taxon>
        <taxon>Hexapoda</taxon>
        <taxon>Insecta</taxon>
        <taxon>Pterygota</taxon>
        <taxon>Neoptera</taxon>
        <taxon>Paraneoptera</taxon>
        <taxon>Hemiptera</taxon>
        <taxon>Heteroptera</taxon>
        <taxon>Panheteroptera</taxon>
        <taxon>Cimicomorpha</taxon>
        <taxon>Reduviidae</taxon>
        <taxon>Triatominae</taxon>
        <taxon>Panstrongylus</taxon>
    </lineage>
</organism>